<evidence type="ECO:0000256" key="1">
    <source>
        <dbReference type="SAM" id="Coils"/>
    </source>
</evidence>
<name>A0A386WL02_9ACTN</name>
<proteinExistence type="predicted"/>
<dbReference type="RefSeq" id="WP_120569706.1">
    <property type="nucleotide sequence ID" value="NZ_CP024087.1"/>
</dbReference>
<sequence>MTGPGATPVRRRRSRRRRRARVRRILLTGLVVVSVLLSAGGWVAFRGWQARAHLVNAAGLARELSAQVLDGDVARAQRTLAALQEQAAAARGETGDPVWWVGQQTPYAGDNLAAVRQISVAVDDLARLAFPTLLRVDLASLVPKQGKLDLARLRAVSAEVSAADQAVRTTADRLRKVPTGDLVTQVRDAVTALRAELDQLGELTSAADRGARLLPPLLGADGPRSYLLVSQNPAELRATGGMFGAYAVLRAEGGRIRLVKQGSSSDLRFFDPPLKIDAEAKRLWGDLPGIYPADVNLNPDFPAAAALYRDMVRRRTGTTVDGVLAVDPVVLSYLLGVVGPVNVPDGPSLGAATAVRTLLSDSYRDLDTKDQDEYFTKAASGVFDTLFTKTVDPRALLTVFTRSINERRILFWSVRSEEQRALAGSRLAGQLPEKDTVPTVGVFLNDGSGAKLGYYLRFSATVTVGECHPDGRRELRLKVTVHSTAPKSGLSKSVTGLALAGDKYTARTFVSVHTPTGGAVLTGRLDGRDTAMGSGTDGRRQVAVAKVEARPGQTRTLDVTVLTGKTGAGTAELVHTPTVTPWTTQVVNAPSCEQ</sequence>
<gene>
    <name evidence="3" type="ORF">CSH63_08060</name>
</gene>
<feature type="region of interest" description="Disordered" evidence="2">
    <location>
        <begin position="525"/>
        <end position="549"/>
    </location>
</feature>
<reference evidence="3 4" key="1">
    <citation type="submission" date="2017-10" db="EMBL/GenBank/DDBJ databases">
        <title>Integration of genomic and chemical information greatly accelerates assignment of the full stereostructure of myelolactone, a potent inhibitor of myeloma from a marine-derived Micromonospora.</title>
        <authorList>
            <person name="Kim M.C."/>
            <person name="Machado H."/>
            <person name="Jensen P.R."/>
            <person name="Fenical W."/>
        </authorList>
    </citation>
    <scope>NUCLEOTIDE SEQUENCE [LARGE SCALE GENOMIC DNA]</scope>
    <source>
        <strain evidence="3 4">CNY-010</strain>
    </source>
</reference>
<dbReference type="AlphaFoldDB" id="A0A386WL02"/>
<dbReference type="EMBL" id="CP024087">
    <property type="protein sequence ID" value="AYF27384.1"/>
    <property type="molecule type" value="Genomic_DNA"/>
</dbReference>
<evidence type="ECO:0008006" key="5">
    <source>
        <dbReference type="Google" id="ProtNLM"/>
    </source>
</evidence>
<dbReference type="InterPro" id="IPR025101">
    <property type="entry name" value="DUF4012"/>
</dbReference>
<feature type="coiled-coil region" evidence="1">
    <location>
        <begin position="66"/>
        <end position="93"/>
    </location>
</feature>
<dbReference type="Pfam" id="PF13196">
    <property type="entry name" value="DUF4012"/>
    <property type="match status" value="1"/>
</dbReference>
<protein>
    <recommendedName>
        <fullName evidence="5">DUF4012 domain-containing protein</fullName>
    </recommendedName>
</protein>
<evidence type="ECO:0000256" key="2">
    <source>
        <dbReference type="SAM" id="MobiDB-lite"/>
    </source>
</evidence>
<organism evidence="3 4">
    <name type="scientific">Micromonospora tulbaghiae</name>
    <dbReference type="NCBI Taxonomy" id="479978"/>
    <lineage>
        <taxon>Bacteria</taxon>
        <taxon>Bacillati</taxon>
        <taxon>Actinomycetota</taxon>
        <taxon>Actinomycetes</taxon>
        <taxon>Micromonosporales</taxon>
        <taxon>Micromonosporaceae</taxon>
        <taxon>Micromonospora</taxon>
    </lineage>
</organism>
<keyword evidence="1" id="KW-0175">Coiled coil</keyword>
<evidence type="ECO:0000313" key="4">
    <source>
        <dbReference type="Proteomes" id="UP000267804"/>
    </source>
</evidence>
<dbReference type="Proteomes" id="UP000267804">
    <property type="component" value="Chromosome"/>
</dbReference>
<evidence type="ECO:0000313" key="3">
    <source>
        <dbReference type="EMBL" id="AYF27384.1"/>
    </source>
</evidence>
<accession>A0A386WL02</accession>
<dbReference type="KEGG" id="mtua:CSH63_08060"/>